<organism evidence="1 3">
    <name type="scientific">Vibrio parahaemolyticus</name>
    <dbReference type="NCBI Taxonomy" id="670"/>
    <lineage>
        <taxon>Bacteria</taxon>
        <taxon>Pseudomonadati</taxon>
        <taxon>Pseudomonadota</taxon>
        <taxon>Gammaproteobacteria</taxon>
        <taxon>Vibrionales</taxon>
        <taxon>Vibrionaceae</taxon>
        <taxon>Vibrio</taxon>
    </lineage>
</organism>
<reference evidence="1 3" key="1">
    <citation type="journal article" date="2017" name="Appl. Environ. Microbiol.">
        <title>Parallel evolution of two clades of a major Atlantic endemic Vibrio parahaemolyticus pathogen lineage by independent acquisition of related pathogenicity islands.</title>
        <authorList>
            <person name="Xu F."/>
            <person name="Gonzalez-Escalona N."/>
            <person name="Drees K.P."/>
            <person name="Sebra R.P."/>
            <person name="Cooper V.S."/>
            <person name="Jones S.H."/>
            <person name="Whistler C.A."/>
        </authorList>
    </citation>
    <scope>NUCLEOTIDE SEQUENCE [LARGE SCALE GENOMIC DNA]</scope>
    <source>
        <strain evidence="1 3">MAVP-3</strain>
    </source>
</reference>
<dbReference type="EMBL" id="VRMQ01000001">
    <property type="protein sequence ID" value="TXN17942.1"/>
    <property type="molecule type" value="Genomic_DNA"/>
</dbReference>
<gene>
    <name evidence="1" type="ORF">CA163_04855</name>
    <name evidence="2" type="ORF">FVP01_02840</name>
</gene>
<reference evidence="2 4" key="2">
    <citation type="submission" date="2019-08" db="EMBL/GenBank/DDBJ databases">
        <title>Emerging of two pre-pandemic pathogenic O4:KUT lineages of Vibrio parahaemolyticus in coastal eastern China.</title>
        <authorList>
            <person name="Yu H."/>
        </authorList>
    </citation>
    <scope>NUCLEOTIDE SEQUENCE [LARGE SCALE GENOMIC DNA]</scope>
    <source>
        <strain evidence="2 4">HZ17-383</strain>
    </source>
</reference>
<dbReference type="OrthoDB" id="6370527at2"/>
<accession>A0A227DHB8</accession>
<dbReference type="AlphaFoldDB" id="A0A227DHB8"/>
<comment type="caution">
    <text evidence="1">The sequence shown here is derived from an EMBL/GenBank/DDBJ whole genome shotgun (WGS) entry which is preliminary data.</text>
</comment>
<protein>
    <submittedName>
        <fullName evidence="1">Chromosome segregation ATPase</fullName>
    </submittedName>
</protein>
<evidence type="ECO:0000313" key="3">
    <source>
        <dbReference type="Proteomes" id="UP000214596"/>
    </source>
</evidence>
<name>A0A227DHB8_VIBPH</name>
<dbReference type="Proteomes" id="UP000321504">
    <property type="component" value="Unassembled WGS sequence"/>
</dbReference>
<evidence type="ECO:0000313" key="1">
    <source>
        <dbReference type="EMBL" id="OXE33945.1"/>
    </source>
</evidence>
<proteinExistence type="predicted"/>
<evidence type="ECO:0000313" key="2">
    <source>
        <dbReference type="EMBL" id="TXN17942.1"/>
    </source>
</evidence>
<dbReference type="STRING" id="670.ACZ92_06850"/>
<dbReference type="Proteomes" id="UP000214596">
    <property type="component" value="Unassembled WGS sequence"/>
</dbReference>
<dbReference type="EMBL" id="NIXT01000164">
    <property type="protein sequence ID" value="OXE33945.1"/>
    <property type="molecule type" value="Genomic_DNA"/>
</dbReference>
<evidence type="ECO:0000313" key="4">
    <source>
        <dbReference type="Proteomes" id="UP000321504"/>
    </source>
</evidence>
<sequence length="184" mass="21612">MSQSMKCKHIFVSIFLFFGNAYHSYAEVEKPAMSAQLEEYVYNPRILKDVSDTLLGIDLNKNNIRDDVDKVVNHLEVTEADKEFMLRYIQYATSILSYDFAKDRLENPLIASELYKELNYINSCYKESGVDGKDLYDSINALNVLMFNTDARIIAYLHYEKYLDIRNTYELLSYDCKNKKYHQV</sequence>